<keyword evidence="2" id="KW-0812">Transmembrane</keyword>
<dbReference type="AlphaFoldDB" id="A0A9W6WE81"/>
<sequence>MTTDSNTDDNISSSWSIVSSDSLDDFNDIVSTDGYSTDSADNEASEDSSDLATNLEDTVTDIKNSNNSNNNSSNTISTLQSFRFRNSLLFGPKNKNNNNNINNQLSKKNDIEIESCDSDPNESLINSLSTLHDKPKNIEKKNSFSLPPFISFNTLANPNVNVEEKSATENTETEKNFNILDHLKNTSFISNFKAQPYFKKSSLLLKEYSDKYNFDPIKNLLNDYKNSFASFNHLLSFTLITILLISASLLSPYSISDLYNNSSSSENLVTPALKTEYQTFTLTTTVQSAVTTEKVEIVYIPLTKTVTKTLTDFKTSTKTLIDMETQIQTSTLTLTHVTVTAEVSTSTIGNIEGPNFLKNFQKLYDFKNNLNSKLINYKNNSIKNLSGLLRNKKKFIDDTTNSENFNKFKKLSGEYFKNISENVVKFNKNAVNFTNNYGSKLIENSRILSNKSWKISKIYGKELFQNAKLFSNKTSVLSKIYGEKLFNNGKLFLKFTKKNSIIYGSKFYSNAKIFSNKTIIISKIYGDRIHENSKVFGDLLVKNSEILINKSKIYSKIYGIKFYKNAEIIGNKTISISKIIGLKSYNEFKKLGQNGFTNLKNLSINNKSIKDSKKTISNSFLSSKKFSFKLWNNIESEKENFFKHFIKSFNSNNKINFNFKNDKNKDDKNKNEKNKNNKKEKKNSNEPNNPFFKLFYS</sequence>
<feature type="region of interest" description="Disordered" evidence="1">
    <location>
        <begin position="28"/>
        <end position="51"/>
    </location>
</feature>
<keyword evidence="2" id="KW-0472">Membrane</keyword>
<evidence type="ECO:0000313" key="3">
    <source>
        <dbReference type="EMBL" id="GME67811.1"/>
    </source>
</evidence>
<feature type="compositionally biased region" description="Low complexity" evidence="1">
    <location>
        <begin position="685"/>
        <end position="697"/>
    </location>
</feature>
<evidence type="ECO:0000256" key="2">
    <source>
        <dbReference type="SAM" id="Phobius"/>
    </source>
</evidence>
<dbReference type="EMBL" id="BSXN01000257">
    <property type="protein sequence ID" value="GME67811.1"/>
    <property type="molecule type" value="Genomic_DNA"/>
</dbReference>
<comment type="caution">
    <text evidence="3">The sequence shown here is derived from an EMBL/GenBank/DDBJ whole genome shotgun (WGS) entry which is preliminary data.</text>
</comment>
<protein>
    <submittedName>
        <fullName evidence="3">Unnamed protein product</fullName>
    </submittedName>
</protein>
<proteinExistence type="predicted"/>
<reference evidence="3" key="1">
    <citation type="submission" date="2023-04" db="EMBL/GenBank/DDBJ databases">
        <title>Candida boidinii NBRC 10035.</title>
        <authorList>
            <person name="Ichikawa N."/>
            <person name="Sato H."/>
            <person name="Tonouchi N."/>
        </authorList>
    </citation>
    <scope>NUCLEOTIDE SEQUENCE</scope>
    <source>
        <strain evidence="3">NBRC 10035</strain>
    </source>
</reference>
<organism evidence="3 4">
    <name type="scientific">Candida boidinii</name>
    <name type="common">Yeast</name>
    <dbReference type="NCBI Taxonomy" id="5477"/>
    <lineage>
        <taxon>Eukaryota</taxon>
        <taxon>Fungi</taxon>
        <taxon>Dikarya</taxon>
        <taxon>Ascomycota</taxon>
        <taxon>Saccharomycotina</taxon>
        <taxon>Pichiomycetes</taxon>
        <taxon>Pichiales</taxon>
        <taxon>Pichiaceae</taxon>
        <taxon>Ogataea</taxon>
        <taxon>Ogataea/Candida clade</taxon>
    </lineage>
</organism>
<feature type="compositionally biased region" description="Basic and acidic residues" evidence="1">
    <location>
        <begin position="660"/>
        <end position="677"/>
    </location>
</feature>
<feature type="transmembrane region" description="Helical" evidence="2">
    <location>
        <begin position="234"/>
        <end position="255"/>
    </location>
</feature>
<evidence type="ECO:0000313" key="4">
    <source>
        <dbReference type="Proteomes" id="UP001165120"/>
    </source>
</evidence>
<name>A0A9W6WE81_CANBO</name>
<keyword evidence="4" id="KW-1185">Reference proteome</keyword>
<gene>
    <name evidence="3" type="ORF">Cboi02_000117200</name>
</gene>
<dbReference type="Proteomes" id="UP001165120">
    <property type="component" value="Unassembled WGS sequence"/>
</dbReference>
<feature type="compositionally biased region" description="Acidic residues" evidence="1">
    <location>
        <begin position="40"/>
        <end position="49"/>
    </location>
</feature>
<evidence type="ECO:0000256" key="1">
    <source>
        <dbReference type="SAM" id="MobiDB-lite"/>
    </source>
</evidence>
<accession>A0A9W6WE81</accession>
<feature type="region of interest" description="Disordered" evidence="1">
    <location>
        <begin position="659"/>
        <end position="697"/>
    </location>
</feature>
<keyword evidence="2" id="KW-1133">Transmembrane helix</keyword>